<accession>A0AAD9K367</accession>
<organism evidence="2 3">
    <name type="scientific">Ridgeia piscesae</name>
    <name type="common">Tubeworm</name>
    <dbReference type="NCBI Taxonomy" id="27915"/>
    <lineage>
        <taxon>Eukaryota</taxon>
        <taxon>Metazoa</taxon>
        <taxon>Spiralia</taxon>
        <taxon>Lophotrochozoa</taxon>
        <taxon>Annelida</taxon>
        <taxon>Polychaeta</taxon>
        <taxon>Sedentaria</taxon>
        <taxon>Canalipalpata</taxon>
        <taxon>Sabellida</taxon>
        <taxon>Siboglinidae</taxon>
        <taxon>Ridgeia</taxon>
    </lineage>
</organism>
<dbReference type="EMBL" id="JAODUO010001474">
    <property type="protein sequence ID" value="KAK2163213.1"/>
    <property type="molecule type" value="Genomic_DNA"/>
</dbReference>
<proteinExistence type="predicted"/>
<gene>
    <name evidence="2" type="ORF">NP493_1474g00024</name>
</gene>
<dbReference type="AlphaFoldDB" id="A0AAD9K367"/>
<sequence>MFYNMKMKTLYRNLTEVKARLLVTKQEILKVPYERIRNLFHVLKEIELELHFLKSEEDLEKHESETESDKDARETKAEEERSAVELYRSKQRAIREKIKRWEHKCSEIAYYHQESLERMKQTAEGTVHRLLTELETGGNVRFEDGLPSCLW</sequence>
<evidence type="ECO:0000256" key="1">
    <source>
        <dbReference type="SAM" id="MobiDB-lite"/>
    </source>
</evidence>
<keyword evidence="3" id="KW-1185">Reference proteome</keyword>
<comment type="caution">
    <text evidence="2">The sequence shown here is derived from an EMBL/GenBank/DDBJ whole genome shotgun (WGS) entry which is preliminary data.</text>
</comment>
<evidence type="ECO:0000313" key="2">
    <source>
        <dbReference type="EMBL" id="KAK2163213.1"/>
    </source>
</evidence>
<reference evidence="2" key="1">
    <citation type="journal article" date="2023" name="Mol. Biol. Evol.">
        <title>Third-Generation Sequencing Reveals the Adaptive Role of the Epigenome in Three Deep-Sea Polychaetes.</title>
        <authorList>
            <person name="Perez M."/>
            <person name="Aroh O."/>
            <person name="Sun Y."/>
            <person name="Lan Y."/>
            <person name="Juniper S.K."/>
            <person name="Young C.R."/>
            <person name="Angers B."/>
            <person name="Qian P.Y."/>
        </authorList>
    </citation>
    <scope>NUCLEOTIDE SEQUENCE</scope>
    <source>
        <strain evidence="2">R07B-5</strain>
    </source>
</reference>
<name>A0AAD9K367_RIDPI</name>
<dbReference type="Proteomes" id="UP001209878">
    <property type="component" value="Unassembled WGS sequence"/>
</dbReference>
<protein>
    <submittedName>
        <fullName evidence="2">Uncharacterized protein</fullName>
    </submittedName>
</protein>
<evidence type="ECO:0000313" key="3">
    <source>
        <dbReference type="Proteomes" id="UP001209878"/>
    </source>
</evidence>
<feature type="region of interest" description="Disordered" evidence="1">
    <location>
        <begin position="58"/>
        <end position="82"/>
    </location>
</feature>